<evidence type="ECO:0000313" key="3">
    <source>
        <dbReference type="EMBL" id="SHD77193.1"/>
    </source>
</evidence>
<feature type="region of interest" description="Disordered" evidence="1">
    <location>
        <begin position="26"/>
        <end position="49"/>
    </location>
</feature>
<reference evidence="3 4" key="1">
    <citation type="submission" date="2016-11" db="EMBL/GenBank/DDBJ databases">
        <authorList>
            <person name="Manzoor S."/>
        </authorList>
    </citation>
    <scope>NUCLEOTIDE SEQUENCE [LARGE SCALE GENOMIC DNA]</scope>
    <source>
        <strain evidence="3">Clostridium ultunense strain Esp</strain>
    </source>
</reference>
<feature type="chain" id="PRO_5039733969" evidence="2">
    <location>
        <begin position="22"/>
        <end position="217"/>
    </location>
</feature>
<evidence type="ECO:0000313" key="4">
    <source>
        <dbReference type="Proteomes" id="UP000245423"/>
    </source>
</evidence>
<dbReference type="Pfam" id="PF09580">
    <property type="entry name" value="Spore_YhcN_YlaJ"/>
    <property type="match status" value="1"/>
</dbReference>
<dbReference type="InterPro" id="IPR014247">
    <property type="entry name" value="Spore_lipoprot_YhcN/YlaJ"/>
</dbReference>
<keyword evidence="2" id="KW-0732">Signal</keyword>
<dbReference type="RefSeq" id="WP_005586052.1">
    <property type="nucleotide sequence ID" value="NZ_LT669839.1"/>
</dbReference>
<keyword evidence="4" id="KW-1185">Reference proteome</keyword>
<dbReference type="EMBL" id="LT669839">
    <property type="protein sequence ID" value="SHD77193.1"/>
    <property type="molecule type" value="Genomic_DNA"/>
</dbReference>
<proteinExistence type="predicted"/>
<dbReference type="NCBIfam" id="TIGR02898">
    <property type="entry name" value="spore_YhcN_YlaJ"/>
    <property type="match status" value="1"/>
</dbReference>
<dbReference type="PROSITE" id="PS51257">
    <property type="entry name" value="PROKAR_LIPOPROTEIN"/>
    <property type="match status" value="1"/>
</dbReference>
<evidence type="ECO:0000256" key="2">
    <source>
        <dbReference type="SAM" id="SignalP"/>
    </source>
</evidence>
<dbReference type="Proteomes" id="UP000245423">
    <property type="component" value="Chromosome 1"/>
</dbReference>
<evidence type="ECO:0000256" key="1">
    <source>
        <dbReference type="SAM" id="MobiDB-lite"/>
    </source>
</evidence>
<dbReference type="GO" id="GO:0030435">
    <property type="term" value="P:sporulation resulting in formation of a cellular spore"/>
    <property type="evidence" value="ECO:0007669"/>
    <property type="project" value="InterPro"/>
</dbReference>
<feature type="signal peptide" evidence="2">
    <location>
        <begin position="1"/>
        <end position="21"/>
    </location>
</feature>
<dbReference type="HOGENOM" id="CLU_077663_2_0_9"/>
<gene>
    <name evidence="3" type="ORF">CUESP1_1832</name>
</gene>
<protein>
    <submittedName>
        <fullName evidence="3">Sporulation lipoprotein YhcN/YlaJ</fullName>
    </submittedName>
</protein>
<sequence length="217" mass="24280">MKKNKFLFLAFVLTLVITTIGCTVNRPGTQTRIGQQTPNNNLSTRRDNNMLGMDRRNNNNLVGFDRRNMDNITDMNRTRPNNLVRRNTDLGPNTATEIAPRNYTGMNNVTARANAIAERVAALNEVNRCSVLISGNTAIVGVDMKNNLEGRMTTALKQKIERTVKNMDNNIANVSVTANPDLFTRISTMARDIGSGRPISGFAREFQEILRRITPVR</sequence>
<name>M1ZCT5_9FIRM</name>
<keyword evidence="3" id="KW-0449">Lipoprotein</keyword>
<dbReference type="InterPro" id="IPR019076">
    <property type="entry name" value="Spore_lipoprot_YhcN/YlaJ-like"/>
</dbReference>
<dbReference type="OrthoDB" id="1707228at2"/>
<feature type="compositionally biased region" description="Polar residues" evidence="1">
    <location>
        <begin position="26"/>
        <end position="43"/>
    </location>
</feature>
<accession>M1ZCT5</accession>
<organism evidence="3 4">
    <name type="scientific">[Clostridium] ultunense Esp</name>
    <dbReference type="NCBI Taxonomy" id="1288971"/>
    <lineage>
        <taxon>Bacteria</taxon>
        <taxon>Bacillati</taxon>
        <taxon>Bacillota</taxon>
        <taxon>Tissierellia</taxon>
        <taxon>Tissierellales</taxon>
        <taxon>Tepidimicrobiaceae</taxon>
        <taxon>Schnuerera</taxon>
    </lineage>
</organism>
<dbReference type="AlphaFoldDB" id="M1ZCT5"/>